<dbReference type="GeneID" id="46430952"/>
<comment type="function">
    <text evidence="2">Catalyzes the epimerization of the C3' and C5'positions of dTDP-6-deoxy-D-xylo-4-hexulose, forming dTDP-6-deoxy-L-lyxo-4-hexulose.</text>
</comment>
<evidence type="ECO:0000256" key="7">
    <source>
        <dbReference type="ARBA" id="ARBA00033311"/>
    </source>
</evidence>
<feature type="active site" description="Proton donor" evidence="8">
    <location>
        <position position="135"/>
    </location>
</feature>
<dbReference type="Gene3D" id="2.60.120.10">
    <property type="entry name" value="Jelly Rolls"/>
    <property type="match status" value="1"/>
</dbReference>
<dbReference type="InterPro" id="IPR011051">
    <property type="entry name" value="RmlC_Cupin_sf"/>
</dbReference>
<evidence type="ECO:0000313" key="10">
    <source>
        <dbReference type="EMBL" id="AHZ72207.1"/>
    </source>
</evidence>
<dbReference type="OrthoDB" id="9800680at2"/>
<comment type="catalytic activity">
    <reaction evidence="1">
        <text>dTDP-4-dehydro-6-deoxy-alpha-D-glucose = dTDP-4-dehydro-beta-L-rhamnose</text>
        <dbReference type="Rhea" id="RHEA:16969"/>
        <dbReference type="ChEBI" id="CHEBI:57649"/>
        <dbReference type="ChEBI" id="CHEBI:62830"/>
        <dbReference type="EC" id="5.1.3.13"/>
    </reaction>
</comment>
<evidence type="ECO:0000256" key="2">
    <source>
        <dbReference type="ARBA" id="ARBA00001997"/>
    </source>
</evidence>
<dbReference type="EC" id="5.1.3.13" evidence="3"/>
<organism evidence="10 11">
    <name type="scientific">Pseudomonas mandelii JR-1</name>
    <dbReference type="NCBI Taxonomy" id="1147786"/>
    <lineage>
        <taxon>Bacteria</taxon>
        <taxon>Pseudomonadati</taxon>
        <taxon>Pseudomonadota</taxon>
        <taxon>Gammaproteobacteria</taxon>
        <taxon>Pseudomonadales</taxon>
        <taxon>Pseudomonadaceae</taxon>
        <taxon>Pseudomonas</taxon>
    </lineage>
</organism>
<evidence type="ECO:0000256" key="6">
    <source>
        <dbReference type="ARBA" id="ARBA00031424"/>
    </source>
</evidence>
<proteinExistence type="predicted"/>
<name>A0A024EHD2_9PSED</name>
<dbReference type="EMBL" id="CP005960">
    <property type="protein sequence ID" value="AHZ72207.1"/>
    <property type="molecule type" value="Genomic_DNA"/>
</dbReference>
<dbReference type="Proteomes" id="UP000026913">
    <property type="component" value="Chromosome"/>
</dbReference>
<dbReference type="KEGG" id="pman:OU5_5128"/>
<evidence type="ECO:0000256" key="9">
    <source>
        <dbReference type="PIRSR" id="PIRSR600888-3"/>
    </source>
</evidence>
<accession>A0A024EHD2</accession>
<gene>
    <name evidence="10" type="ORF">OU5_5128</name>
</gene>
<dbReference type="GO" id="GO:0019305">
    <property type="term" value="P:dTDP-rhamnose biosynthetic process"/>
    <property type="evidence" value="ECO:0007669"/>
    <property type="project" value="TreeGrafter"/>
</dbReference>
<dbReference type="RefSeq" id="WP_010457005.1">
    <property type="nucleotide sequence ID" value="NZ_CP005960.1"/>
</dbReference>
<dbReference type="CDD" id="cd00438">
    <property type="entry name" value="cupin_RmlC"/>
    <property type="match status" value="1"/>
</dbReference>
<evidence type="ECO:0000256" key="5">
    <source>
        <dbReference type="ARBA" id="ARBA00029758"/>
    </source>
</evidence>
<dbReference type="PANTHER" id="PTHR21047:SF2">
    <property type="entry name" value="THYMIDINE DIPHOSPHO-4-KETO-RHAMNOSE 3,5-EPIMERASE"/>
    <property type="match status" value="1"/>
</dbReference>
<evidence type="ECO:0000256" key="1">
    <source>
        <dbReference type="ARBA" id="ARBA00001298"/>
    </source>
</evidence>
<evidence type="ECO:0000313" key="11">
    <source>
        <dbReference type="Proteomes" id="UP000026913"/>
    </source>
</evidence>
<dbReference type="GO" id="GO:0005829">
    <property type="term" value="C:cytosol"/>
    <property type="evidence" value="ECO:0007669"/>
    <property type="project" value="TreeGrafter"/>
</dbReference>
<evidence type="ECO:0000256" key="8">
    <source>
        <dbReference type="PIRSR" id="PIRSR600888-1"/>
    </source>
</evidence>
<dbReference type="SUPFAM" id="SSF51182">
    <property type="entry name" value="RmlC-like cupins"/>
    <property type="match status" value="1"/>
</dbReference>
<dbReference type="Pfam" id="PF00908">
    <property type="entry name" value="dTDP_sugar_isom"/>
    <property type="match status" value="1"/>
</dbReference>
<dbReference type="InterPro" id="IPR000888">
    <property type="entry name" value="RmlC-like"/>
</dbReference>
<reference evidence="10 11" key="1">
    <citation type="journal article" date="2012" name="J. Bacteriol.">
        <title>Genome sequence of cold-adapted Pseudomonas mandelii strain JR-1.</title>
        <authorList>
            <person name="Jang S.H."/>
            <person name="Kim J."/>
            <person name="Kim J."/>
            <person name="Hong S."/>
            <person name="Lee C."/>
        </authorList>
    </citation>
    <scope>NUCLEOTIDE SEQUENCE [LARGE SCALE GENOMIC DNA]</scope>
    <source>
        <strain evidence="10 11">JR-1</strain>
    </source>
</reference>
<evidence type="ECO:0000256" key="4">
    <source>
        <dbReference type="ARBA" id="ARBA00019595"/>
    </source>
</evidence>
<dbReference type="AlphaFoldDB" id="A0A024EHD2"/>
<sequence length="186" mass="20798">MSEFLLQPLPLAGLFSVQHKRFEDERGHFARLFCEGSLSAFGEPFHIRQINHSCTRERGSVRGLHYQNASAPEAKMITCLRGEVWDVAVDLRPDSDTFLHWHAEHLRAGDGRSLLIPAGFAHGFQTLTDDAELLYLHSADYTPVHEGGLSVNDPRLAIAWPLPVNNLSARDSSHPLLDEHFAGVRV</sequence>
<evidence type="ECO:0000256" key="3">
    <source>
        <dbReference type="ARBA" id="ARBA00012098"/>
    </source>
</evidence>
<feature type="site" description="Participates in a stacking interaction with the thymidine ring of dTDP-4-oxo-6-deoxyglucose" evidence="9">
    <location>
        <position position="141"/>
    </location>
</feature>
<dbReference type="PANTHER" id="PTHR21047">
    <property type="entry name" value="DTDP-6-DEOXY-D-GLUCOSE-3,5 EPIMERASE"/>
    <property type="match status" value="1"/>
</dbReference>
<dbReference type="GO" id="GO:0000271">
    <property type="term" value="P:polysaccharide biosynthetic process"/>
    <property type="evidence" value="ECO:0007669"/>
    <property type="project" value="TreeGrafter"/>
</dbReference>
<feature type="active site" description="Proton acceptor" evidence="8">
    <location>
        <position position="65"/>
    </location>
</feature>
<dbReference type="InterPro" id="IPR014710">
    <property type="entry name" value="RmlC-like_jellyroll"/>
</dbReference>
<protein>
    <recommendedName>
        <fullName evidence="4">dTDP-4-dehydrorhamnose 3,5-epimerase</fullName>
        <ecNumber evidence="3">5.1.3.13</ecNumber>
    </recommendedName>
    <alternativeName>
        <fullName evidence="6">Thymidine diphospho-4-keto-rhamnose 3,5-epimerase</fullName>
    </alternativeName>
    <alternativeName>
        <fullName evidence="5">dTDP-4-keto-6-deoxyglucose 3,5-epimerase</fullName>
    </alternativeName>
    <alternativeName>
        <fullName evidence="7">dTDP-6-deoxy-D-xylo-4-hexulose 3,5-epimerase</fullName>
    </alternativeName>
</protein>
<dbReference type="HOGENOM" id="CLU_090940_1_0_6"/>
<dbReference type="GO" id="GO:0008830">
    <property type="term" value="F:dTDP-4-dehydrorhamnose 3,5-epimerase activity"/>
    <property type="evidence" value="ECO:0007669"/>
    <property type="project" value="UniProtKB-EC"/>
</dbReference>